<dbReference type="EMBL" id="JBHRSU010000036">
    <property type="protein sequence ID" value="MFC3101848.1"/>
    <property type="molecule type" value="Genomic_DNA"/>
</dbReference>
<accession>A0ABV7EJ00</accession>
<reference evidence="3" key="1">
    <citation type="journal article" date="2019" name="Int. J. Syst. Evol. Microbiol.">
        <title>The Global Catalogue of Microorganisms (GCM) 10K type strain sequencing project: providing services to taxonomists for standard genome sequencing and annotation.</title>
        <authorList>
            <consortium name="The Broad Institute Genomics Platform"/>
            <consortium name="The Broad Institute Genome Sequencing Center for Infectious Disease"/>
            <person name="Wu L."/>
            <person name="Ma J."/>
        </authorList>
    </citation>
    <scope>NUCLEOTIDE SEQUENCE [LARGE SCALE GENOMIC DNA]</scope>
    <source>
        <strain evidence="3">KCTC 52606</strain>
    </source>
</reference>
<dbReference type="RefSeq" id="WP_336920286.1">
    <property type="nucleotide sequence ID" value="NZ_JBANRN010000015.1"/>
</dbReference>
<proteinExistence type="predicted"/>
<gene>
    <name evidence="2" type="ORF">ACFODK_13205</name>
</gene>
<dbReference type="InterPro" id="IPR058334">
    <property type="entry name" value="DUF8021"/>
</dbReference>
<dbReference type="Proteomes" id="UP001595378">
    <property type="component" value="Unassembled WGS sequence"/>
</dbReference>
<evidence type="ECO:0000259" key="1">
    <source>
        <dbReference type="Pfam" id="PF26061"/>
    </source>
</evidence>
<evidence type="ECO:0000313" key="3">
    <source>
        <dbReference type="Proteomes" id="UP001595378"/>
    </source>
</evidence>
<protein>
    <recommendedName>
        <fullName evidence="1">DUF8021 domain-containing protein</fullName>
    </recommendedName>
</protein>
<comment type="caution">
    <text evidence="2">The sequence shown here is derived from an EMBL/GenBank/DDBJ whole genome shotgun (WGS) entry which is preliminary data.</text>
</comment>
<organism evidence="2 3">
    <name type="scientific">Alteraurantiacibacter lauratis</name>
    <dbReference type="NCBI Taxonomy" id="2054627"/>
    <lineage>
        <taxon>Bacteria</taxon>
        <taxon>Pseudomonadati</taxon>
        <taxon>Pseudomonadota</taxon>
        <taxon>Alphaproteobacteria</taxon>
        <taxon>Sphingomonadales</taxon>
        <taxon>Erythrobacteraceae</taxon>
        <taxon>Alteraurantiacibacter</taxon>
    </lineage>
</organism>
<feature type="domain" description="DUF8021" evidence="1">
    <location>
        <begin position="6"/>
        <end position="85"/>
    </location>
</feature>
<keyword evidence="3" id="KW-1185">Reference proteome</keyword>
<sequence>MTSRWADRDELYAVMDAYLAALAARDASAVPFAAEVFNTENNVEIAPGDGCWNTVTALHPYRLLMAEPDAGQVAVFTALEETDALNPACIRLEVGADGRITGVETVVARNKDEGFPFGPQAFVDKPEMALPVTPAPRAELVAIANGYFETIERNDGIIRTRFHPQCNRVENGVQTTNNADFPLPIARLGCEEQFALGWYRYDDELRARRFPLVDVEQGIVLAYGFIDHSGRLGDYTLTDGTPVRSPVRRPHSYYLAEAFKIVDGAIRQVEADFLTVPYRMPSPWDK</sequence>
<dbReference type="Pfam" id="PF26061">
    <property type="entry name" value="DUF8021"/>
    <property type="match status" value="2"/>
</dbReference>
<name>A0ABV7EJ00_9SPHN</name>
<evidence type="ECO:0000313" key="2">
    <source>
        <dbReference type="EMBL" id="MFC3101848.1"/>
    </source>
</evidence>
<feature type="domain" description="DUF8021" evidence="1">
    <location>
        <begin position="136"/>
        <end position="272"/>
    </location>
</feature>